<evidence type="ECO:0000256" key="8">
    <source>
        <dbReference type="RuleBase" id="RU000682"/>
    </source>
</evidence>
<dbReference type="CDD" id="cd00086">
    <property type="entry name" value="homeodomain"/>
    <property type="match status" value="1"/>
</dbReference>
<comment type="caution">
    <text evidence="11">The sequence shown here is derived from an EMBL/GenBank/DDBJ whole genome shotgun (WGS) entry which is preliminary data.</text>
</comment>
<dbReference type="InterPro" id="IPR017970">
    <property type="entry name" value="Homeobox_CS"/>
</dbReference>
<evidence type="ECO:0000256" key="5">
    <source>
        <dbReference type="ARBA" id="ARBA00023155"/>
    </source>
</evidence>
<evidence type="ECO:0000256" key="6">
    <source>
        <dbReference type="ARBA" id="ARBA00023242"/>
    </source>
</evidence>
<feature type="compositionally biased region" description="Low complexity" evidence="9">
    <location>
        <begin position="194"/>
        <end position="224"/>
    </location>
</feature>
<name>A0A813ND54_9BILA</name>
<keyword evidence="4 7" id="KW-0238">DNA-binding</keyword>
<keyword evidence="12" id="KW-1185">Reference proteome</keyword>
<dbReference type="SMART" id="SM00389">
    <property type="entry name" value="HOX"/>
    <property type="match status" value="1"/>
</dbReference>
<evidence type="ECO:0000259" key="10">
    <source>
        <dbReference type="PROSITE" id="PS50071"/>
    </source>
</evidence>
<keyword evidence="5 7" id="KW-0371">Homeobox</keyword>
<evidence type="ECO:0000256" key="7">
    <source>
        <dbReference type="PROSITE-ProRule" id="PRU00108"/>
    </source>
</evidence>
<evidence type="ECO:0000313" key="12">
    <source>
        <dbReference type="Proteomes" id="UP000663879"/>
    </source>
</evidence>
<feature type="compositionally biased region" description="Low complexity" evidence="9">
    <location>
        <begin position="145"/>
        <end position="162"/>
    </location>
</feature>
<feature type="region of interest" description="Disordered" evidence="9">
    <location>
        <begin position="336"/>
        <end position="360"/>
    </location>
</feature>
<protein>
    <recommendedName>
        <fullName evidence="10">Homeobox domain-containing protein</fullName>
    </recommendedName>
</protein>
<dbReference type="OrthoDB" id="6159439at2759"/>
<evidence type="ECO:0000256" key="3">
    <source>
        <dbReference type="ARBA" id="ARBA00022902"/>
    </source>
</evidence>
<dbReference type="FunFam" id="1.10.10.60:FF:000068">
    <property type="entry name" value="Orthodenticle homeobox 1"/>
    <property type="match status" value="1"/>
</dbReference>
<evidence type="ECO:0000256" key="1">
    <source>
        <dbReference type="ARBA" id="ARBA00004123"/>
    </source>
</evidence>
<feature type="region of interest" description="Disordered" evidence="9">
    <location>
        <begin position="134"/>
        <end position="251"/>
    </location>
</feature>
<dbReference type="EMBL" id="CAJNOC010000269">
    <property type="protein sequence ID" value="CAF0736415.1"/>
    <property type="molecule type" value="Genomic_DNA"/>
</dbReference>
<dbReference type="InterPro" id="IPR009057">
    <property type="entry name" value="Homeodomain-like_sf"/>
</dbReference>
<dbReference type="PROSITE" id="PS00027">
    <property type="entry name" value="HOMEOBOX_1"/>
    <property type="match status" value="1"/>
</dbReference>
<dbReference type="Gene3D" id="1.10.10.60">
    <property type="entry name" value="Homeodomain-like"/>
    <property type="match status" value="1"/>
</dbReference>
<evidence type="ECO:0000256" key="9">
    <source>
        <dbReference type="SAM" id="MobiDB-lite"/>
    </source>
</evidence>
<dbReference type="GO" id="GO:0000978">
    <property type="term" value="F:RNA polymerase II cis-regulatory region sequence-specific DNA binding"/>
    <property type="evidence" value="ECO:0007669"/>
    <property type="project" value="TreeGrafter"/>
</dbReference>
<evidence type="ECO:0000313" key="11">
    <source>
        <dbReference type="EMBL" id="CAF0736415.1"/>
    </source>
</evidence>
<organism evidence="11 12">
    <name type="scientific">Brachionus calyciflorus</name>
    <dbReference type="NCBI Taxonomy" id="104777"/>
    <lineage>
        <taxon>Eukaryota</taxon>
        <taxon>Metazoa</taxon>
        <taxon>Spiralia</taxon>
        <taxon>Gnathifera</taxon>
        <taxon>Rotifera</taxon>
        <taxon>Eurotatoria</taxon>
        <taxon>Monogononta</taxon>
        <taxon>Pseudotrocha</taxon>
        <taxon>Ploima</taxon>
        <taxon>Brachionidae</taxon>
        <taxon>Brachionus</taxon>
    </lineage>
</organism>
<dbReference type="GO" id="GO:0005634">
    <property type="term" value="C:nucleus"/>
    <property type="evidence" value="ECO:0007669"/>
    <property type="project" value="UniProtKB-SubCell"/>
</dbReference>
<feature type="compositionally biased region" description="Low complexity" evidence="9">
    <location>
        <begin position="336"/>
        <end position="355"/>
    </location>
</feature>
<dbReference type="AlphaFoldDB" id="A0A813ND54"/>
<reference evidence="11" key="1">
    <citation type="submission" date="2021-02" db="EMBL/GenBank/DDBJ databases">
        <authorList>
            <person name="Nowell W R."/>
        </authorList>
    </citation>
    <scope>NUCLEOTIDE SEQUENCE</scope>
    <source>
        <strain evidence="11">Ploen Becks lab</strain>
    </source>
</reference>
<evidence type="ECO:0000256" key="2">
    <source>
        <dbReference type="ARBA" id="ARBA00022473"/>
    </source>
</evidence>
<dbReference type="SUPFAM" id="SSF46689">
    <property type="entry name" value="Homeodomain-like"/>
    <property type="match status" value="1"/>
</dbReference>
<dbReference type="PANTHER" id="PTHR45793">
    <property type="entry name" value="HOMEOBOX PROTEIN"/>
    <property type="match status" value="1"/>
</dbReference>
<dbReference type="GO" id="GO:0045944">
    <property type="term" value="P:positive regulation of transcription by RNA polymerase II"/>
    <property type="evidence" value="ECO:0007669"/>
    <property type="project" value="UniProtKB-ARBA"/>
</dbReference>
<feature type="DNA-binding region" description="Homeobox" evidence="7">
    <location>
        <begin position="77"/>
        <end position="136"/>
    </location>
</feature>
<keyword evidence="3" id="KW-0524">Neurogenesis</keyword>
<dbReference type="Pfam" id="PF00046">
    <property type="entry name" value="Homeodomain"/>
    <property type="match status" value="1"/>
</dbReference>
<gene>
    <name evidence="11" type="ORF">OXX778_LOCUS3148</name>
</gene>
<dbReference type="GO" id="GO:0000981">
    <property type="term" value="F:DNA-binding transcription factor activity, RNA polymerase II-specific"/>
    <property type="evidence" value="ECO:0007669"/>
    <property type="project" value="InterPro"/>
</dbReference>
<feature type="domain" description="Homeobox" evidence="10">
    <location>
        <begin position="75"/>
        <end position="135"/>
    </location>
</feature>
<keyword evidence="6 7" id="KW-0539">Nucleus</keyword>
<keyword evidence="2" id="KW-0217">Developmental protein</keyword>
<dbReference type="Proteomes" id="UP000663879">
    <property type="component" value="Unassembled WGS sequence"/>
</dbReference>
<dbReference type="PANTHER" id="PTHR45793:SF5">
    <property type="entry name" value="HOMEOTIC PROTEIN OCELLILESS"/>
    <property type="match status" value="1"/>
</dbReference>
<dbReference type="GO" id="GO:0007399">
    <property type="term" value="P:nervous system development"/>
    <property type="evidence" value="ECO:0007669"/>
    <property type="project" value="UniProtKB-KW"/>
</dbReference>
<feature type="compositionally biased region" description="Acidic residues" evidence="9">
    <location>
        <begin position="174"/>
        <end position="185"/>
    </location>
</feature>
<accession>A0A813ND54</accession>
<proteinExistence type="predicted"/>
<dbReference type="InterPro" id="IPR001356">
    <property type="entry name" value="HD"/>
</dbReference>
<evidence type="ECO:0000256" key="4">
    <source>
        <dbReference type="ARBA" id="ARBA00023125"/>
    </source>
</evidence>
<sequence>MYYNPRVHKRENQVLIRLITTVALQTKFPNTLPGYYGYGMSNYTLPQVNGDSKFPYFNFGQNESLQNAYNSNSQRKQRRERTTFTRAQLDVLEALFAKTRYPDIFMREEVALKIQLIESRVQVWFKNRRAKCRQIEKSKQHQKINNSNGGNSSSSSSSGNNGHSDHMLNHSNLDEDSSSCSPDDDSLLKESESNHNNLSDSNTNTNSQILTPNSSSSNSTTTSQHHNHHHHGIRQTETPPVSPGYPHLSHHQRQNYLDSNLFNQTSSSIWSPAGVNPNFNLTPNLISAAAAAAVANINTQNGSVASSASSPSTGLLNFNTTQSPIYQNSNFTNLNNSTSVSSSSSSNSSSSTSSSVDLPQTTSSNYENYYTAANYLSPYTYAHQNTLAQTNPYRHLQGVDYMNTDYNNALRSADMWTAAHKFHGF</sequence>
<dbReference type="PROSITE" id="PS50071">
    <property type="entry name" value="HOMEOBOX_2"/>
    <property type="match status" value="1"/>
</dbReference>
<comment type="subcellular location">
    <subcellularLocation>
        <location evidence="1 7 8">Nucleus</location>
    </subcellularLocation>
</comment>